<organism evidence="2 3">
    <name type="scientific">Pleurodeles waltl</name>
    <name type="common">Iberian ribbed newt</name>
    <dbReference type="NCBI Taxonomy" id="8319"/>
    <lineage>
        <taxon>Eukaryota</taxon>
        <taxon>Metazoa</taxon>
        <taxon>Chordata</taxon>
        <taxon>Craniata</taxon>
        <taxon>Vertebrata</taxon>
        <taxon>Euteleostomi</taxon>
        <taxon>Amphibia</taxon>
        <taxon>Batrachia</taxon>
        <taxon>Caudata</taxon>
        <taxon>Salamandroidea</taxon>
        <taxon>Salamandridae</taxon>
        <taxon>Pleurodelinae</taxon>
        <taxon>Pleurodeles</taxon>
    </lineage>
</organism>
<proteinExistence type="predicted"/>
<sequence>MQLLHSGHMPTGGEKPSIPCATTALSRSARKDQWRCSGPTTLPSGSATITLGSMIKQPRVLLEHWRLVLGRLVTQHTVAHLIVKQQCLSTPPAATTILLMPLIVPGVLGQRGMLCAKSLCVDGNAGAPEQGLCSRCSAKEGYEPLRSQAMATDPCFQDGGSRTTRPQGTFPVIGLRS</sequence>
<dbReference type="Proteomes" id="UP001066276">
    <property type="component" value="Chromosome 4_2"/>
</dbReference>
<dbReference type="AlphaFoldDB" id="A0AAV7SHM7"/>
<comment type="caution">
    <text evidence="2">The sequence shown here is derived from an EMBL/GenBank/DDBJ whole genome shotgun (WGS) entry which is preliminary data.</text>
</comment>
<evidence type="ECO:0000313" key="3">
    <source>
        <dbReference type="Proteomes" id="UP001066276"/>
    </source>
</evidence>
<evidence type="ECO:0000256" key="1">
    <source>
        <dbReference type="SAM" id="MobiDB-lite"/>
    </source>
</evidence>
<feature type="region of interest" description="Disordered" evidence="1">
    <location>
        <begin position="1"/>
        <end position="20"/>
    </location>
</feature>
<name>A0AAV7SHM7_PLEWA</name>
<accession>A0AAV7SHM7</accession>
<dbReference type="EMBL" id="JANPWB010000008">
    <property type="protein sequence ID" value="KAJ1163569.1"/>
    <property type="molecule type" value="Genomic_DNA"/>
</dbReference>
<keyword evidence="3" id="KW-1185">Reference proteome</keyword>
<gene>
    <name evidence="2" type="ORF">NDU88_004027</name>
</gene>
<evidence type="ECO:0000313" key="2">
    <source>
        <dbReference type="EMBL" id="KAJ1163569.1"/>
    </source>
</evidence>
<protein>
    <submittedName>
        <fullName evidence="2">Uncharacterized protein</fullName>
    </submittedName>
</protein>
<reference evidence="2" key="1">
    <citation type="journal article" date="2022" name="bioRxiv">
        <title>Sequencing and chromosome-scale assembly of the giantPleurodeles waltlgenome.</title>
        <authorList>
            <person name="Brown T."/>
            <person name="Elewa A."/>
            <person name="Iarovenko S."/>
            <person name="Subramanian E."/>
            <person name="Araus A.J."/>
            <person name="Petzold A."/>
            <person name="Susuki M."/>
            <person name="Suzuki K.-i.T."/>
            <person name="Hayashi T."/>
            <person name="Toyoda A."/>
            <person name="Oliveira C."/>
            <person name="Osipova E."/>
            <person name="Leigh N.D."/>
            <person name="Simon A."/>
            <person name="Yun M.H."/>
        </authorList>
    </citation>
    <scope>NUCLEOTIDE SEQUENCE</scope>
    <source>
        <strain evidence="2">20211129_DDA</strain>
        <tissue evidence="2">Liver</tissue>
    </source>
</reference>